<keyword evidence="1" id="KW-1133">Transmembrane helix</keyword>
<dbReference type="RefSeq" id="WP_316774627.1">
    <property type="nucleotide sequence ID" value="NZ_JASMWN010000004.1"/>
</dbReference>
<organism evidence="2 3">
    <name type="scientific">Sedimentitalea todarodis</name>
    <dbReference type="NCBI Taxonomy" id="1631240"/>
    <lineage>
        <taxon>Bacteria</taxon>
        <taxon>Pseudomonadati</taxon>
        <taxon>Pseudomonadota</taxon>
        <taxon>Alphaproteobacteria</taxon>
        <taxon>Rhodobacterales</taxon>
        <taxon>Paracoccaceae</taxon>
        <taxon>Sedimentitalea</taxon>
    </lineage>
</organism>
<evidence type="ECO:0008006" key="4">
    <source>
        <dbReference type="Google" id="ProtNLM"/>
    </source>
</evidence>
<feature type="transmembrane region" description="Helical" evidence="1">
    <location>
        <begin position="52"/>
        <end position="74"/>
    </location>
</feature>
<evidence type="ECO:0000313" key="3">
    <source>
        <dbReference type="Proteomes" id="UP001255416"/>
    </source>
</evidence>
<evidence type="ECO:0000313" key="2">
    <source>
        <dbReference type="EMBL" id="MDU9003597.1"/>
    </source>
</evidence>
<reference evidence="3" key="1">
    <citation type="submission" date="2023-05" db="EMBL/GenBank/DDBJ databases">
        <title>Sedimentitalea sp. nov. JM2-8.</title>
        <authorList>
            <person name="Huang J."/>
        </authorList>
    </citation>
    <scope>NUCLEOTIDE SEQUENCE [LARGE SCALE GENOMIC DNA]</scope>
    <source>
        <strain evidence="3">KHS03</strain>
    </source>
</reference>
<keyword evidence="1" id="KW-0812">Transmembrane</keyword>
<evidence type="ECO:0000256" key="1">
    <source>
        <dbReference type="SAM" id="Phobius"/>
    </source>
</evidence>
<feature type="transmembrane region" description="Helical" evidence="1">
    <location>
        <begin position="216"/>
        <end position="235"/>
    </location>
</feature>
<sequence length="238" mass="24778">MIERAPILPAVLVAATTLAFVTSPLLAPEFGGFNPDLFPVPQDDPPVQPAGYAFSIWGVIYLWLVVSAGFGLFARARAADWLPMRPALALSVGIGAAWLPVATISAIGATVLIWIMWCTALVALLRAPEHDRFLARGPVALYAGWLTAASCVSLGLLLAGYGVMGPTGAAILALLLALALSIWVLRFLGNFPEFGFSVVWALIAVAVAGWDDATVVTWLAATGAGLVAGVTLSAARRG</sequence>
<comment type="caution">
    <text evidence="2">The sequence shown here is derived from an EMBL/GenBank/DDBJ whole genome shotgun (WGS) entry which is preliminary data.</text>
</comment>
<feature type="transmembrane region" description="Helical" evidence="1">
    <location>
        <begin position="194"/>
        <end position="210"/>
    </location>
</feature>
<protein>
    <recommendedName>
        <fullName evidence="4">Seryl-tRNA synthetase</fullName>
    </recommendedName>
</protein>
<keyword evidence="1" id="KW-0472">Membrane</keyword>
<feature type="transmembrane region" description="Helical" evidence="1">
    <location>
        <begin position="139"/>
        <end position="163"/>
    </location>
</feature>
<name>A0ABU3VBP5_9RHOB</name>
<accession>A0ABU3VBP5</accession>
<feature type="transmembrane region" description="Helical" evidence="1">
    <location>
        <begin position="86"/>
        <end position="105"/>
    </location>
</feature>
<feature type="transmembrane region" description="Helical" evidence="1">
    <location>
        <begin position="111"/>
        <end position="127"/>
    </location>
</feature>
<dbReference type="EMBL" id="JASMWN010000004">
    <property type="protein sequence ID" value="MDU9003597.1"/>
    <property type="molecule type" value="Genomic_DNA"/>
</dbReference>
<dbReference type="Proteomes" id="UP001255416">
    <property type="component" value="Unassembled WGS sequence"/>
</dbReference>
<feature type="transmembrane region" description="Helical" evidence="1">
    <location>
        <begin position="169"/>
        <end position="187"/>
    </location>
</feature>
<proteinExistence type="predicted"/>
<gene>
    <name evidence="2" type="ORF">QO231_06990</name>
</gene>
<keyword evidence="3" id="KW-1185">Reference proteome</keyword>